<dbReference type="EMBL" id="RZHH01000002">
    <property type="protein sequence ID" value="RYJ14022.1"/>
    <property type="molecule type" value="Genomic_DNA"/>
</dbReference>
<dbReference type="GO" id="GO:0071949">
    <property type="term" value="F:FAD binding"/>
    <property type="evidence" value="ECO:0007669"/>
    <property type="project" value="InterPro"/>
</dbReference>
<dbReference type="SUPFAM" id="SSF51905">
    <property type="entry name" value="FAD/NAD(P)-binding domain"/>
    <property type="match status" value="1"/>
</dbReference>
<evidence type="ECO:0000256" key="1">
    <source>
        <dbReference type="ARBA" id="ARBA00023002"/>
    </source>
</evidence>
<dbReference type="InterPro" id="IPR002938">
    <property type="entry name" value="FAD-bd"/>
</dbReference>
<evidence type="ECO:0000313" key="3">
    <source>
        <dbReference type="EMBL" id="RYJ14022.1"/>
    </source>
</evidence>
<protein>
    <submittedName>
        <fullName evidence="3">FAD-dependent oxidoreductase</fullName>
    </submittedName>
</protein>
<sequence length="437" mass="47786">MSRVGTEETQTFQTDVVIVGAGPAGCVLGGLLARSGVETMLLERHATFDREFRGFAFQPSALRIFDQIDVLERVLDLPHERISKFKLELYGRLYTFVDFTTLSPPHDFVLSIDQPPLLRMLVDDAERFETFEFRPSTVVRDLLVEDGSVVGVRASDREIDEDLTIRSRLVVGADGRYSTVRQAAGIDPGLVDTDFEVVWTKVPGSASHEIQARINEDGQLLYFGLGPDVQLGWLIEKGTYPDLRERGIEAFRDRIAAVDPRLRPALAESLTGFDQCSLLDVSPGFTDEWVRDGLALIGDAAHVASPLGGQGNALAIQDAAVLHAAVVPALRRESGVLSASPLEPYATRRRPAVRRILDMQLLGQRAISMLVTRGDDIPAVIRQTIAKAGATAATAGPVSRRLRDLIAFGPDPVDVETALFDREPATEDLPPSPNQQS</sequence>
<reference evidence="3 4" key="1">
    <citation type="submission" date="2018-12" db="EMBL/GenBank/DDBJ databases">
        <title>Genome analysis provides insights into bioremediation potentialities of Halogeometricum borinquense strain N11.</title>
        <authorList>
            <person name="Najjari A."/>
            <person name="Youssef N."/>
            <person name="Fhoula I."/>
            <person name="Ben Dhia O."/>
            <person name="Mahjoubi M."/>
            <person name="Ouzari H.I."/>
            <person name="Cherif A."/>
        </authorList>
    </citation>
    <scope>NUCLEOTIDE SEQUENCE [LARGE SCALE GENOMIC DNA]</scope>
    <source>
        <strain evidence="3 4">N11</strain>
    </source>
</reference>
<dbReference type="Pfam" id="PF01494">
    <property type="entry name" value="FAD_binding_3"/>
    <property type="match status" value="1"/>
</dbReference>
<gene>
    <name evidence="3" type="ORF">ELS19_08620</name>
</gene>
<dbReference type="InterPro" id="IPR050631">
    <property type="entry name" value="PheA/TfdB_FAD_monoxygenase"/>
</dbReference>
<dbReference type="InterPro" id="IPR036188">
    <property type="entry name" value="FAD/NAD-bd_sf"/>
</dbReference>
<accession>A0A482TBD6</accession>
<dbReference type="Gene3D" id="3.50.50.60">
    <property type="entry name" value="FAD/NAD(P)-binding domain"/>
    <property type="match status" value="2"/>
</dbReference>
<evidence type="ECO:0000259" key="2">
    <source>
        <dbReference type="Pfam" id="PF01494"/>
    </source>
</evidence>
<organism evidence="3 4">
    <name type="scientific">Halogeometricum borinquense</name>
    <dbReference type="NCBI Taxonomy" id="60847"/>
    <lineage>
        <taxon>Archaea</taxon>
        <taxon>Methanobacteriati</taxon>
        <taxon>Methanobacteriota</taxon>
        <taxon>Stenosarchaea group</taxon>
        <taxon>Halobacteria</taxon>
        <taxon>Halobacteriales</taxon>
        <taxon>Haloferacaceae</taxon>
        <taxon>Halogeometricum</taxon>
    </lineage>
</organism>
<keyword evidence="1" id="KW-0560">Oxidoreductase</keyword>
<evidence type="ECO:0000313" key="4">
    <source>
        <dbReference type="Proteomes" id="UP000294028"/>
    </source>
</evidence>
<dbReference type="PRINTS" id="PR00420">
    <property type="entry name" value="RNGMNOXGNASE"/>
</dbReference>
<dbReference type="Proteomes" id="UP000294028">
    <property type="component" value="Unassembled WGS sequence"/>
</dbReference>
<proteinExistence type="predicted"/>
<dbReference type="RefSeq" id="WP_129784430.1">
    <property type="nucleotide sequence ID" value="NZ_RZHH01000002.1"/>
</dbReference>
<dbReference type="AlphaFoldDB" id="A0A482TBD6"/>
<comment type="caution">
    <text evidence="3">The sequence shown here is derived from an EMBL/GenBank/DDBJ whole genome shotgun (WGS) entry which is preliminary data.</text>
</comment>
<dbReference type="PANTHER" id="PTHR43476:SF5">
    <property type="entry name" value="FAD-DEPENDENT MONOOXYGENASE"/>
    <property type="match status" value="1"/>
</dbReference>
<dbReference type="GO" id="GO:0016491">
    <property type="term" value="F:oxidoreductase activity"/>
    <property type="evidence" value="ECO:0007669"/>
    <property type="project" value="UniProtKB-KW"/>
</dbReference>
<dbReference type="PANTHER" id="PTHR43476">
    <property type="entry name" value="3-(3-HYDROXY-PHENYL)PROPIONATE/3-HYDROXYCINNAMIC ACID HYDROXYLASE"/>
    <property type="match status" value="1"/>
</dbReference>
<name>A0A482TBD6_9EURY</name>
<feature type="domain" description="FAD-binding" evidence="2">
    <location>
        <begin position="13"/>
        <end position="358"/>
    </location>
</feature>